<accession>A0A1Q9CDS7</accession>
<feature type="compositionally biased region" description="Basic and acidic residues" evidence="1">
    <location>
        <begin position="1578"/>
        <end position="1593"/>
    </location>
</feature>
<protein>
    <submittedName>
        <fullName evidence="2">Uncharacterized protein</fullName>
    </submittedName>
</protein>
<sequence>MYEKVLVALAVLSAKLLEQKVPAIEPPPVCVCSCHCEPRSEEPKIVDCVEVDPSWNIWEGARLLCALVVGQFSVLISWFLCSRRRRPVPSAEVTKRSPRRDLHGKAKDGPERVRVREAFQEHVASFGEDEIDMEQAVSLASGKSHRLVEVLKRRRLVGKGPAAAERARAVTHDVGRLEATQAWRCAEPQGKFYLGQRVTPIRGTDVFLGPTDAAFARDGLWFRAELVEDEAYDEWLAARREELGVEKPGGLHGLGVSEALAPKPEAEQESQDLRILPILFDAAEERWRTLAEALPLYEEVDSDDFPLQGPRTVYRDVRQLRRQGMSWVQHHESWLKKSGVRVTDRSVHEHSSICRVLDYMSSYDQLNIPSLACAEALNRRRYVEEICLGMATRKSRARGPGRETRLRAPPESGADCVGEGANHVVGTSFSVNQFSKKPVDRFGDLLPLPLPEDTGYPGELRFLRSRRSRQRVAARRCHIQREVDTIKALNSLGGFPDESQWPATCLHGASLARVRLAHQTRAPAPELTSPQAALRQLLQKAGSSYGEGQPGQLVSYIRDKLSLPRDQLEPVMLSDLLPPAEAGMLKDFREEMMLSSEEIAGVLERGLERDLYIDPLLDTNPLKYHELIADMCGAKLLSFTTQPKVQVRLFFVSKKEVFFAQEDVKDFFYRLQIPKDLGEYFALPAIDPELLKKNVMGYVPEEVLELAANDEAAIYPHLRVLPMGFSRAFHLAHEAHKSLAMRTLSGTALMEDRRPAPMLGGHGAHTAMLIYADNNNHIGIARGQVEKEQEQVISALHAQGLDTHDHVYCTSLAESLGVRIDGLGGTVGPTAARDWRLDRALEACLWGPRLSGAELQVLVGHMTIRALINRGLMGILRYLDVWIYEPGHKGDLECWGDQRQYLDVWIYEPGHKGDLECWGDQRQYLDVWIYEPGHKGDLECWGDQRQYLDVWIYEPGHKGDLECWGDQRQYLDVWIYEPGHKGDLECWGDQRQYLDVWIYEPGHKGDLECWGDQRQYLDVWIYEPDHMSAVVAALELRIDHEWYHEEEEEEEEEDVVGLLEAHPRRHPMSGHELSQAVGALQEEPLEAVGGQYDHDMWEDDQEDYNQWSNPDLAIRLGVRLASFLVAFVIAAYPVRYLDVWIYEPGHKGDPECWGDQRYLDVWIYEPGISTSGSTSQVHIGKGQGKEASKQKAVWARATKGTSSAGAIKGSLSTASGSTSQVDIGKEPADSASSDEDSWWMASLDWDLLTPHQTFPSPVPSRSSTALRKCGTGEAAQAGMIHWLFQIGSFSQQKDCHSQGGSAERSRGGAEEEKEVAGQFPMERRQSCSSEICLGFEVEVVWESEKPRLLGSAANGTERTRAAALDTTAVFDDPLTVRPTVSEPTYTIEINPAFPEVPPSFLEAGRWHMLWNAPFFFKDPIHVLECRSVLSTVKHVCRDRNFHGHRVLVLNDNMGVVLALSKGRCASYPLLRLLRRVAAHGLASGVKFCIRWIPSERNVADSGSRQWEPDGHGVPAGSSPGRTENCSGLHQAGGNNGKPKDAEPSLVRGGDVRSKEGEVSITNARTMGSSYIGKGAAGESKEQSKEAGESKEEAAQAWTATRKDYSILDFVAFHLLDVSNEKGLDEALLEYCDFMFLNGEDCNYGQKLQAALEYDRPEVRVPMLEFLKSAVSGIMLAYGYKEMALYNETSFSTYARPGELLKMKAVDYVPANRAYHYAVLVVAPMERGVGTKAGVYDETLILDDTRVPWLSKILGLHADARLKKDEAANLWPFTAAEYLRIWRRCVKSLGIGEVATSPYQNRHGGASRDHLLKLRSVQAIQRRGRWAVDASARIYDKPGRLQQIINRFSSKWEIFGENVREHFPRYFHTGTCPLPVELRRSWEKASQEKRS</sequence>
<feature type="compositionally biased region" description="Polar residues" evidence="1">
    <location>
        <begin position="1206"/>
        <end position="1221"/>
    </location>
</feature>
<organism evidence="2 3">
    <name type="scientific">Symbiodinium microadriaticum</name>
    <name type="common">Dinoflagellate</name>
    <name type="synonym">Zooxanthella microadriatica</name>
    <dbReference type="NCBI Taxonomy" id="2951"/>
    <lineage>
        <taxon>Eukaryota</taxon>
        <taxon>Sar</taxon>
        <taxon>Alveolata</taxon>
        <taxon>Dinophyceae</taxon>
        <taxon>Suessiales</taxon>
        <taxon>Symbiodiniaceae</taxon>
        <taxon>Symbiodinium</taxon>
    </lineage>
</organism>
<feature type="compositionally biased region" description="Basic and acidic residues" evidence="1">
    <location>
        <begin position="93"/>
        <end position="110"/>
    </location>
</feature>
<feature type="region of interest" description="Disordered" evidence="1">
    <location>
        <begin position="1500"/>
        <end position="1554"/>
    </location>
</feature>
<evidence type="ECO:0000256" key="1">
    <source>
        <dbReference type="SAM" id="MobiDB-lite"/>
    </source>
</evidence>
<proteinExistence type="predicted"/>
<gene>
    <name evidence="2" type="ORF">AK812_SmicGene38412</name>
</gene>
<comment type="caution">
    <text evidence="2">The sequence shown here is derived from an EMBL/GenBank/DDBJ whole genome shotgun (WGS) entry which is preliminary data.</text>
</comment>
<feature type="region of interest" description="Disordered" evidence="1">
    <location>
        <begin position="90"/>
        <end position="110"/>
    </location>
</feature>
<reference evidence="2 3" key="1">
    <citation type="submission" date="2016-02" db="EMBL/GenBank/DDBJ databases">
        <title>Genome analysis of coral dinoflagellate symbionts highlights evolutionary adaptations to a symbiotic lifestyle.</title>
        <authorList>
            <person name="Aranda M."/>
            <person name="Li Y."/>
            <person name="Liew Y.J."/>
            <person name="Baumgarten S."/>
            <person name="Simakov O."/>
            <person name="Wilson M."/>
            <person name="Piel J."/>
            <person name="Ashoor H."/>
            <person name="Bougouffa S."/>
            <person name="Bajic V.B."/>
            <person name="Ryu T."/>
            <person name="Ravasi T."/>
            <person name="Bayer T."/>
            <person name="Micklem G."/>
            <person name="Kim H."/>
            <person name="Bhak J."/>
            <person name="Lajeunesse T.C."/>
            <person name="Voolstra C.R."/>
        </authorList>
    </citation>
    <scope>NUCLEOTIDE SEQUENCE [LARGE SCALE GENOMIC DNA]</scope>
    <source>
        <strain evidence="2 3">CCMP2467</strain>
    </source>
</reference>
<name>A0A1Q9CDS7_SYMMI</name>
<keyword evidence="3" id="KW-1185">Reference proteome</keyword>
<evidence type="ECO:0000313" key="3">
    <source>
        <dbReference type="Proteomes" id="UP000186817"/>
    </source>
</evidence>
<feature type="region of interest" description="Disordered" evidence="1">
    <location>
        <begin position="1206"/>
        <end position="1235"/>
    </location>
</feature>
<dbReference type="SUPFAM" id="SSF56349">
    <property type="entry name" value="DNA breaking-rejoining enzymes"/>
    <property type="match status" value="1"/>
</dbReference>
<evidence type="ECO:0000313" key="2">
    <source>
        <dbReference type="EMBL" id="OLP81094.1"/>
    </source>
</evidence>
<dbReference type="EMBL" id="LSRX01001313">
    <property type="protein sequence ID" value="OLP81094.1"/>
    <property type="molecule type" value="Genomic_DNA"/>
</dbReference>
<dbReference type="OrthoDB" id="446584at2759"/>
<dbReference type="InterPro" id="IPR011010">
    <property type="entry name" value="DNA_brk_join_enz"/>
</dbReference>
<feature type="region of interest" description="Disordered" evidence="1">
    <location>
        <begin position="1294"/>
        <end position="1320"/>
    </location>
</feature>
<feature type="region of interest" description="Disordered" evidence="1">
    <location>
        <begin position="1569"/>
        <end position="1594"/>
    </location>
</feature>
<dbReference type="GO" id="GO:0003677">
    <property type="term" value="F:DNA binding"/>
    <property type="evidence" value="ECO:0007669"/>
    <property type="project" value="InterPro"/>
</dbReference>
<dbReference type="Proteomes" id="UP000186817">
    <property type="component" value="Unassembled WGS sequence"/>
</dbReference>